<keyword evidence="2" id="KW-1185">Reference proteome</keyword>
<reference evidence="1 2" key="1">
    <citation type="submission" date="2019-09" db="EMBL/GenBank/DDBJ databases">
        <title>Wenzhouxiangella sp. Genome sequencing and assembly.</title>
        <authorList>
            <person name="Zhang R."/>
        </authorList>
    </citation>
    <scope>NUCLEOTIDE SEQUENCE [LARGE SCALE GENOMIC DNA]</scope>
    <source>
        <strain evidence="1 2">W260</strain>
    </source>
</reference>
<gene>
    <name evidence="1" type="ORF">F3N42_11505</name>
</gene>
<organism evidence="1 2">
    <name type="scientific">Marinihelvus fidelis</name>
    <dbReference type="NCBI Taxonomy" id="2613842"/>
    <lineage>
        <taxon>Bacteria</taxon>
        <taxon>Pseudomonadati</taxon>
        <taxon>Pseudomonadota</taxon>
        <taxon>Gammaproteobacteria</taxon>
        <taxon>Chromatiales</taxon>
        <taxon>Wenzhouxiangellaceae</taxon>
        <taxon>Marinihelvus</taxon>
    </lineage>
</organism>
<protein>
    <submittedName>
        <fullName evidence="1">Copper resistance protein B</fullName>
    </submittedName>
</protein>
<accession>A0A5N0T7U2</accession>
<dbReference type="Proteomes" id="UP000325372">
    <property type="component" value="Unassembled WGS sequence"/>
</dbReference>
<proteinExistence type="predicted"/>
<dbReference type="EMBL" id="VYXP01000006">
    <property type="protein sequence ID" value="KAA9131073.1"/>
    <property type="molecule type" value="Genomic_DNA"/>
</dbReference>
<evidence type="ECO:0000313" key="2">
    <source>
        <dbReference type="Proteomes" id="UP000325372"/>
    </source>
</evidence>
<dbReference type="InterPro" id="IPR007939">
    <property type="entry name" value="Cu-R_B_prcur"/>
</dbReference>
<dbReference type="Pfam" id="PF05275">
    <property type="entry name" value="CopB"/>
    <property type="match status" value="1"/>
</dbReference>
<dbReference type="GO" id="GO:0006878">
    <property type="term" value="P:intracellular copper ion homeostasis"/>
    <property type="evidence" value="ECO:0007669"/>
    <property type="project" value="InterPro"/>
</dbReference>
<dbReference type="GO" id="GO:0009279">
    <property type="term" value="C:cell outer membrane"/>
    <property type="evidence" value="ECO:0007669"/>
    <property type="project" value="InterPro"/>
</dbReference>
<sequence>MENGDPLIGSVLVEELEWRANGSESGAGWDIQGWLGYDINKFRFKTEGEWDDTEDVEAADIQALYSRAIAPYWDIQAGWRRELEPGDDRDWAVIGIQGLAPWHFEVDASLFVGEGGRTAARVEAEYEFLLTQRWILAPKLELNAHGKDDPERGIGSGLSNIETGLRLRYEFRREFAPYIGIHHERLFGDTADYARAEGRDDSETRWVIGLRAWF</sequence>
<name>A0A5N0T7U2_9GAMM</name>
<dbReference type="AlphaFoldDB" id="A0A5N0T7U2"/>
<evidence type="ECO:0000313" key="1">
    <source>
        <dbReference type="EMBL" id="KAA9131073.1"/>
    </source>
</evidence>
<dbReference type="GO" id="GO:0005507">
    <property type="term" value="F:copper ion binding"/>
    <property type="evidence" value="ECO:0007669"/>
    <property type="project" value="InterPro"/>
</dbReference>
<comment type="caution">
    <text evidence="1">The sequence shown here is derived from an EMBL/GenBank/DDBJ whole genome shotgun (WGS) entry which is preliminary data.</text>
</comment>